<comment type="subcellular location">
    <subcellularLocation>
        <location evidence="1">Bacterial microcompartment</location>
    </subcellularLocation>
</comment>
<comment type="function">
    <text evidence="1">Catalyzes the deamination of various vicinal amino-alcohols to oxo compounds. Allows this organism to utilize ethanolamine as the sole source of nitrogen and carbon in the presence of vitamin B12.</text>
</comment>
<feature type="binding site" evidence="1">
    <location>
        <position position="194"/>
    </location>
    <ligand>
        <name>adenosylcob(III)alamin</name>
        <dbReference type="ChEBI" id="CHEBI:18408"/>
    </ligand>
</feature>
<dbReference type="Gene3D" id="2.30.170.30">
    <property type="entry name" value="ethanolamine ammonia-lyase heavy chain domain like"/>
    <property type="match status" value="1"/>
</dbReference>
<dbReference type="GO" id="GO:0031419">
    <property type="term" value="F:cobalamin binding"/>
    <property type="evidence" value="ECO:0007669"/>
    <property type="project" value="UniProtKB-UniRule"/>
</dbReference>
<feature type="binding site" evidence="1">
    <location>
        <begin position="160"/>
        <end position="162"/>
    </location>
    <ligand>
        <name>substrate</name>
    </ligand>
</feature>
<dbReference type="AlphaFoldDB" id="A0AAU7CPX5"/>
<dbReference type="HAMAP" id="MF_00861">
    <property type="entry name" value="EutB"/>
    <property type="match status" value="1"/>
</dbReference>
<comment type="pathway">
    <text evidence="1">Amine and polyamine degradation; ethanolamine degradation.</text>
</comment>
<keyword evidence="1" id="KW-0456">Lyase</keyword>
<dbReference type="GO" id="GO:0008851">
    <property type="term" value="F:ethanolamine ammonia-lyase activity"/>
    <property type="evidence" value="ECO:0007669"/>
    <property type="project" value="UniProtKB-UniRule"/>
</dbReference>
<dbReference type="EC" id="4.3.1.7" evidence="1"/>
<dbReference type="NCBIfam" id="NF011649">
    <property type="entry name" value="PRK15067.1"/>
    <property type="match status" value="1"/>
</dbReference>
<dbReference type="GO" id="GO:0005829">
    <property type="term" value="C:cytosol"/>
    <property type="evidence" value="ECO:0007669"/>
    <property type="project" value="TreeGrafter"/>
</dbReference>
<comment type="cofactor">
    <cofactor evidence="1">
        <name>adenosylcob(III)alamin</name>
        <dbReference type="ChEBI" id="CHEBI:18408"/>
    </cofactor>
    <text evidence="1">Binds between the large and small subunits.</text>
</comment>
<dbReference type="Pfam" id="PF06751">
    <property type="entry name" value="EutB"/>
    <property type="match status" value="1"/>
</dbReference>
<sequence>MNLSAVIRAERFVFEDLRSVFARANEEKSGDRLAGLAAGSERERVAAKRVLADLTLAEIINHPLIDPELDDVSRLILESVDDQACPAIRGMTVGGFRDWLLDDATTSAELSSARAAITPEIVAAVTKLMGNKDLVLAASKIRTVTRCRNTMGERGVLGIRVQPNHPSDDLVGILLSAVDGLMYGCGDAMIGVNPASGSVEATVAILDGLARLIDAYAIPTQACCLAHITTQLHALERGAPVDLLFQSIAGTEAANASFGVSLSLLREGRERVLEHHRGRDVAWAGDQVMYLETGQGSALSSGTHQGVDQLTLEARAYGLARSLDPFLVNSVVGFIGPEYLFDERQIIRAGLEDHFMGKLLGLPMGCDVCYTNHTDADQNSADNLLLLLTAAGSNFFMGVPCADDVMLNYQSTSYHDALGVRRLFGLSPAPEFVNWLERLGIFRGGELTLSKASELRKLMPKLESVLEGTH</sequence>
<comment type="catalytic activity">
    <reaction evidence="1">
        <text>ethanolamine = acetaldehyde + NH4(+)</text>
        <dbReference type="Rhea" id="RHEA:15313"/>
        <dbReference type="ChEBI" id="CHEBI:15343"/>
        <dbReference type="ChEBI" id="CHEBI:28938"/>
        <dbReference type="ChEBI" id="CHEBI:57603"/>
        <dbReference type="EC" id="4.3.1.7"/>
    </reaction>
</comment>
<comment type="subunit">
    <text evidence="1">The basic unit is a heterodimer which dimerizes to form tetramers. The heterotetramers trimerize; 6 large subunits form a core ring with 6 small subunits projecting outwards.</text>
</comment>
<gene>
    <name evidence="1" type="primary">eutB</name>
    <name evidence="2" type="ORF">V5E97_13780</name>
</gene>
<feature type="binding site" evidence="1">
    <location>
        <position position="246"/>
    </location>
    <ligand>
        <name>adenosylcob(III)alamin</name>
        <dbReference type="ChEBI" id="CHEBI:18408"/>
    </ligand>
</feature>
<keyword evidence="1" id="KW-0170">Cobalt</keyword>
<dbReference type="InterPro" id="IPR013785">
    <property type="entry name" value="Aldolase_TIM"/>
</dbReference>
<evidence type="ECO:0000313" key="2">
    <source>
        <dbReference type="EMBL" id="XBH07063.1"/>
    </source>
</evidence>
<dbReference type="Gene3D" id="1.10.220.70">
    <property type="entry name" value="lyase"/>
    <property type="match status" value="1"/>
</dbReference>
<feature type="binding site" evidence="1">
    <location>
        <position position="193"/>
    </location>
    <ligand>
        <name>substrate</name>
    </ligand>
</feature>
<dbReference type="InterPro" id="IPR044941">
    <property type="entry name" value="EutB_N_sf"/>
</dbReference>
<dbReference type="GO" id="GO:0046336">
    <property type="term" value="P:ethanolamine catabolic process"/>
    <property type="evidence" value="ECO:0007669"/>
    <property type="project" value="UniProtKB-UniRule"/>
</dbReference>
<evidence type="ECO:0000256" key="1">
    <source>
        <dbReference type="HAMAP-Rule" id="MF_00861"/>
    </source>
</evidence>
<accession>A0AAU7CPX5</accession>
<dbReference type="GO" id="GO:0006520">
    <property type="term" value="P:amino acid metabolic process"/>
    <property type="evidence" value="ECO:0007669"/>
    <property type="project" value="InterPro"/>
</dbReference>
<proteinExistence type="inferred from homology"/>
<dbReference type="InterPro" id="IPR010628">
    <property type="entry name" value="EutB"/>
</dbReference>
<protein>
    <recommendedName>
        <fullName evidence="1">Ethanolamine ammonia-lyase large subunit</fullName>
        <shortName evidence="1">EAL large subunit</shortName>
        <ecNumber evidence="1">4.3.1.7</ecNumber>
    </recommendedName>
</protein>
<dbReference type="PANTHER" id="PTHR39329">
    <property type="entry name" value="ETHANOLAMINE AMMONIA-LYASE HEAVY CHAIN"/>
    <property type="match status" value="1"/>
</dbReference>
<dbReference type="GO" id="GO:0009350">
    <property type="term" value="C:ethanolamine ammonia-lyase complex"/>
    <property type="evidence" value="ECO:0007669"/>
    <property type="project" value="UniProtKB-UniRule"/>
</dbReference>
<comment type="similarity">
    <text evidence="1">Belongs to the EutB family.</text>
</comment>
<keyword evidence="1" id="KW-0846">Cobalamin</keyword>
<name>A0AAU7CPX5_9BACT</name>
<feature type="binding site" evidence="1">
    <location>
        <position position="406"/>
    </location>
    <ligand>
        <name>adenosylcob(III)alamin</name>
        <dbReference type="ChEBI" id="CHEBI:18408"/>
    </ligand>
</feature>
<dbReference type="EMBL" id="CP155447">
    <property type="protein sequence ID" value="XBH07063.1"/>
    <property type="molecule type" value="Genomic_DNA"/>
</dbReference>
<feature type="binding site" evidence="1">
    <location>
        <position position="300"/>
    </location>
    <ligand>
        <name>adenosylcob(III)alamin</name>
        <dbReference type="ChEBI" id="CHEBI:18408"/>
    </ligand>
</feature>
<dbReference type="PANTHER" id="PTHR39329:SF1">
    <property type="entry name" value="ETHANOLAMINE AMMONIA-LYASE LARGE SUBUNIT"/>
    <property type="match status" value="1"/>
</dbReference>
<dbReference type="RefSeq" id="WP_406699909.1">
    <property type="nucleotide sequence ID" value="NZ_CP155447.1"/>
</dbReference>
<dbReference type="GO" id="GO:0031471">
    <property type="term" value="C:ethanolamine degradation polyhedral organelle"/>
    <property type="evidence" value="ECO:0007669"/>
    <property type="project" value="UniProtKB-UniRule"/>
</dbReference>
<feature type="binding site" evidence="1">
    <location>
        <position position="367"/>
    </location>
    <ligand>
        <name>substrate</name>
    </ligand>
</feature>
<dbReference type="Gene3D" id="3.20.20.70">
    <property type="entry name" value="Aldolase class I"/>
    <property type="match status" value="1"/>
</dbReference>
<dbReference type="InterPro" id="IPR044939">
    <property type="entry name" value="EutB_dom_2_sf"/>
</dbReference>
<feature type="binding site" evidence="1">
    <location>
        <position position="292"/>
    </location>
    <ligand>
        <name>substrate</name>
    </ligand>
</feature>
<reference evidence="2" key="1">
    <citation type="submission" date="2024-05" db="EMBL/GenBank/DDBJ databases">
        <title>Planctomycetes of the genus Singulisphaera possess chitinolytic capabilities.</title>
        <authorList>
            <person name="Ivanova A."/>
        </authorList>
    </citation>
    <scope>NUCLEOTIDE SEQUENCE</scope>
    <source>
        <strain evidence="2">Ch08T</strain>
    </source>
</reference>
<organism evidence="2">
    <name type="scientific">Singulisphaera sp. Ch08</name>
    <dbReference type="NCBI Taxonomy" id="3120278"/>
    <lineage>
        <taxon>Bacteria</taxon>
        <taxon>Pseudomonadati</taxon>
        <taxon>Planctomycetota</taxon>
        <taxon>Planctomycetia</taxon>
        <taxon>Isosphaerales</taxon>
        <taxon>Isosphaeraceae</taxon>
        <taxon>Singulisphaera</taxon>
    </lineage>
</organism>
<keyword evidence="1" id="KW-1283">Bacterial microcompartment</keyword>